<evidence type="ECO:0000313" key="3">
    <source>
        <dbReference type="EMBL" id="MFC3302619.1"/>
    </source>
</evidence>
<evidence type="ECO:0000313" key="4">
    <source>
        <dbReference type="Proteomes" id="UP001595607"/>
    </source>
</evidence>
<reference evidence="4" key="1">
    <citation type="journal article" date="2019" name="Int. J. Syst. Evol. Microbiol.">
        <title>The Global Catalogue of Microorganisms (GCM) 10K type strain sequencing project: providing services to taxonomists for standard genome sequencing and annotation.</title>
        <authorList>
            <consortium name="The Broad Institute Genomics Platform"/>
            <consortium name="The Broad Institute Genome Sequencing Center for Infectious Disease"/>
            <person name="Wu L."/>
            <person name="Ma J."/>
        </authorList>
    </citation>
    <scope>NUCLEOTIDE SEQUENCE [LARGE SCALE GENOMIC DNA]</scope>
    <source>
        <strain evidence="4">KCTC 22245</strain>
    </source>
</reference>
<keyword evidence="4" id="KW-1185">Reference proteome</keyword>
<dbReference type="InterPro" id="IPR019660">
    <property type="entry name" value="Put_sensory_transdc_reg_YbjN"/>
</dbReference>
<dbReference type="Pfam" id="PF10722">
    <property type="entry name" value="YbjN"/>
    <property type="match status" value="1"/>
</dbReference>
<feature type="chain" id="PRO_5045180139" evidence="2">
    <location>
        <begin position="24"/>
        <end position="204"/>
    </location>
</feature>
<organism evidence="3 4">
    <name type="scientific">Parvularcula lutaonensis</name>
    <dbReference type="NCBI Taxonomy" id="491923"/>
    <lineage>
        <taxon>Bacteria</taxon>
        <taxon>Pseudomonadati</taxon>
        <taxon>Pseudomonadota</taxon>
        <taxon>Alphaproteobacteria</taxon>
        <taxon>Parvularculales</taxon>
        <taxon>Parvularculaceae</taxon>
        <taxon>Parvularcula</taxon>
    </lineage>
</organism>
<keyword evidence="2" id="KW-0732">Signal</keyword>
<dbReference type="EMBL" id="JBHRVA010000002">
    <property type="protein sequence ID" value="MFC3302619.1"/>
    <property type="molecule type" value="Genomic_DNA"/>
</dbReference>
<comment type="caution">
    <text evidence="3">The sequence shown here is derived from an EMBL/GenBank/DDBJ whole genome shotgun (WGS) entry which is preliminary data.</text>
</comment>
<feature type="signal peptide" evidence="2">
    <location>
        <begin position="1"/>
        <end position="23"/>
    </location>
</feature>
<accession>A0ABV7MB14</accession>
<name>A0ABV7MB14_9PROT</name>
<dbReference type="RefSeq" id="WP_189571049.1">
    <property type="nucleotide sequence ID" value="NZ_BMXU01000001.1"/>
</dbReference>
<protein>
    <submittedName>
        <fullName evidence="3">YbjN domain-containing protein</fullName>
    </submittedName>
</protein>
<gene>
    <name evidence="3" type="ORF">ACFONP_07725</name>
</gene>
<proteinExistence type="predicted"/>
<evidence type="ECO:0000256" key="2">
    <source>
        <dbReference type="SAM" id="SignalP"/>
    </source>
</evidence>
<feature type="region of interest" description="Disordered" evidence="1">
    <location>
        <begin position="185"/>
        <end position="204"/>
    </location>
</feature>
<sequence>MFRILAGVAAAAASLLGAASAQMANPTGVMPNFDPQTVKPVIEELGGTAEVLQDGDFVAIGVIWPDGVRYLMYPTVCNDFGRECRGLSIQGLFEAGNMLPGAVNTFNQQGTIPKAVHEGQRVTLYHYLVADHGFLRGNFETHMGIMHFSIGRYLQFINGASPAQSVSLALSKNSGHTRRVEAVPDLHTGSIPPSFTPPKGYYNR</sequence>
<dbReference type="Proteomes" id="UP001595607">
    <property type="component" value="Unassembled WGS sequence"/>
</dbReference>
<evidence type="ECO:0000256" key="1">
    <source>
        <dbReference type="SAM" id="MobiDB-lite"/>
    </source>
</evidence>